<dbReference type="Proteomes" id="UP000265443">
    <property type="component" value="Unassembled WGS sequence"/>
</dbReference>
<evidence type="ECO:0000313" key="2">
    <source>
        <dbReference type="Proteomes" id="UP000265443"/>
    </source>
</evidence>
<comment type="caution">
    <text evidence="1">The sequence shown here is derived from an EMBL/GenBank/DDBJ whole genome shotgun (WGS) entry which is preliminary data.</text>
</comment>
<dbReference type="Gene3D" id="1.10.10.10">
    <property type="entry name" value="Winged helix-like DNA-binding domain superfamily/Winged helix DNA-binding domain"/>
    <property type="match status" value="1"/>
</dbReference>
<name>A0ABX9MIN9_9DEIN</name>
<dbReference type="InterPro" id="IPR036388">
    <property type="entry name" value="WH-like_DNA-bd_sf"/>
</dbReference>
<dbReference type="InterPro" id="IPR036390">
    <property type="entry name" value="WH_DNA-bd_sf"/>
</dbReference>
<proteinExistence type="predicted"/>
<dbReference type="EMBL" id="QWKY01000076">
    <property type="protein sequence ID" value="RIH75429.1"/>
    <property type="molecule type" value="Genomic_DNA"/>
</dbReference>
<reference evidence="1 2" key="1">
    <citation type="submission" date="2018-08" db="EMBL/GenBank/DDBJ databases">
        <title>Meiothermus hypogaeus DSM 23238 genome sequencing project.</title>
        <authorList>
            <person name="Da Costa M.S."/>
            <person name="Albuquerque L."/>
            <person name="Raposo P."/>
            <person name="Froufe H.J.C."/>
            <person name="Barroso C.S."/>
            <person name="Egas C."/>
        </authorList>
    </citation>
    <scope>NUCLEOTIDE SEQUENCE [LARGE SCALE GENOMIC DNA]</scope>
    <source>
        <strain evidence="1 2">DSM 23238</strain>
    </source>
</reference>
<protein>
    <recommendedName>
        <fullName evidence="3">Helix-turn-helix domain protein</fullName>
    </recommendedName>
</protein>
<gene>
    <name evidence="1" type="ORF">Mhypo_02918</name>
</gene>
<evidence type="ECO:0000313" key="1">
    <source>
        <dbReference type="EMBL" id="RIH75429.1"/>
    </source>
</evidence>
<sequence>MSRTLEKTREFEMLTAKSGGVESQSVPAQEAAPRNGVLELCNPLAARILADPDVAIFLKPFMREPTTVKVAAEEFKLPLQTMHYRVLQMLQAGLLQVVKVEARQGRAIKHYRATATAFQIPLDLIPHSLLENLTEHVSWKSRLERGLQKALGESNYKSQMVVYLDEDGLLIWGSSQDDYKGVPQILGPGYPAVLNLWTGGLRLDRADAKALQRELWELYERYAHRGGAEKFVMHLGLAPTPDP</sequence>
<evidence type="ECO:0008006" key="3">
    <source>
        <dbReference type="Google" id="ProtNLM"/>
    </source>
</evidence>
<accession>A0ABX9MIN9</accession>
<keyword evidence="2" id="KW-1185">Reference proteome</keyword>
<dbReference type="SUPFAM" id="SSF46785">
    <property type="entry name" value="Winged helix' DNA-binding domain"/>
    <property type="match status" value="1"/>
</dbReference>
<organism evidence="1 2">
    <name type="scientific">Meiothermus hypogaeus</name>
    <dbReference type="NCBI Taxonomy" id="884155"/>
    <lineage>
        <taxon>Bacteria</taxon>
        <taxon>Thermotogati</taxon>
        <taxon>Deinococcota</taxon>
        <taxon>Deinococci</taxon>
        <taxon>Thermales</taxon>
        <taxon>Thermaceae</taxon>
        <taxon>Meiothermus</taxon>
    </lineage>
</organism>